<protein>
    <submittedName>
        <fullName evidence="1">Uncharacterized protein</fullName>
    </submittedName>
</protein>
<name>A0AAW2SSE4_9LAMI</name>
<reference evidence="1" key="1">
    <citation type="submission" date="2020-06" db="EMBL/GenBank/DDBJ databases">
        <authorList>
            <person name="Li T."/>
            <person name="Hu X."/>
            <person name="Zhang T."/>
            <person name="Song X."/>
            <person name="Zhang H."/>
            <person name="Dai N."/>
            <person name="Sheng W."/>
            <person name="Hou X."/>
            <person name="Wei L."/>
        </authorList>
    </citation>
    <scope>NUCLEOTIDE SEQUENCE</scope>
    <source>
        <strain evidence="1">KEN1</strain>
        <tissue evidence="1">Leaf</tissue>
    </source>
</reference>
<reference evidence="1" key="2">
    <citation type="journal article" date="2024" name="Plant">
        <title>Genomic evolution and insights into agronomic trait innovations of Sesamum species.</title>
        <authorList>
            <person name="Miao H."/>
            <person name="Wang L."/>
            <person name="Qu L."/>
            <person name="Liu H."/>
            <person name="Sun Y."/>
            <person name="Le M."/>
            <person name="Wang Q."/>
            <person name="Wei S."/>
            <person name="Zheng Y."/>
            <person name="Lin W."/>
            <person name="Duan Y."/>
            <person name="Cao H."/>
            <person name="Xiong S."/>
            <person name="Wang X."/>
            <person name="Wei L."/>
            <person name="Li C."/>
            <person name="Ma Q."/>
            <person name="Ju M."/>
            <person name="Zhao R."/>
            <person name="Li G."/>
            <person name="Mu C."/>
            <person name="Tian Q."/>
            <person name="Mei H."/>
            <person name="Zhang T."/>
            <person name="Gao T."/>
            <person name="Zhang H."/>
        </authorList>
    </citation>
    <scope>NUCLEOTIDE SEQUENCE</scope>
    <source>
        <strain evidence="1">KEN1</strain>
    </source>
</reference>
<sequence length="79" mass="8947">MEGFEANSVMLRLRHVRENPEELDREFGRLVVNTQVAGQVQRADLDTVHQNKEFLGSINCAMERSTRTNSKDIALGDDS</sequence>
<accession>A0AAW2SSE4</accession>
<proteinExistence type="predicted"/>
<dbReference type="EMBL" id="JACGWN010000016">
    <property type="protein sequence ID" value="KAL0395062.1"/>
    <property type="molecule type" value="Genomic_DNA"/>
</dbReference>
<organism evidence="1">
    <name type="scientific">Sesamum latifolium</name>
    <dbReference type="NCBI Taxonomy" id="2727402"/>
    <lineage>
        <taxon>Eukaryota</taxon>
        <taxon>Viridiplantae</taxon>
        <taxon>Streptophyta</taxon>
        <taxon>Embryophyta</taxon>
        <taxon>Tracheophyta</taxon>
        <taxon>Spermatophyta</taxon>
        <taxon>Magnoliopsida</taxon>
        <taxon>eudicotyledons</taxon>
        <taxon>Gunneridae</taxon>
        <taxon>Pentapetalae</taxon>
        <taxon>asterids</taxon>
        <taxon>lamiids</taxon>
        <taxon>Lamiales</taxon>
        <taxon>Pedaliaceae</taxon>
        <taxon>Sesamum</taxon>
    </lineage>
</organism>
<dbReference type="AlphaFoldDB" id="A0AAW2SSE4"/>
<gene>
    <name evidence="1" type="ORF">Slati_4472400</name>
</gene>
<evidence type="ECO:0000313" key="1">
    <source>
        <dbReference type="EMBL" id="KAL0395062.1"/>
    </source>
</evidence>
<comment type="caution">
    <text evidence="1">The sequence shown here is derived from an EMBL/GenBank/DDBJ whole genome shotgun (WGS) entry which is preliminary data.</text>
</comment>